<dbReference type="SUPFAM" id="SSF69065">
    <property type="entry name" value="RNase III domain-like"/>
    <property type="match status" value="1"/>
</dbReference>
<feature type="domain" description="RNase III" evidence="4">
    <location>
        <begin position="135"/>
        <end position="244"/>
    </location>
</feature>
<dbReference type="AlphaFoldDB" id="A0A4T0NT61"/>
<reference evidence="5 6" key="1">
    <citation type="submission" date="2019-03" db="EMBL/GenBank/DDBJ databases">
        <title>Sequencing 25 genomes of Wallemia mellicola.</title>
        <authorList>
            <person name="Gostincar C."/>
        </authorList>
    </citation>
    <scope>NUCLEOTIDE SEQUENCE [LARGE SCALE GENOMIC DNA]</scope>
    <source>
        <strain evidence="5 6">EXF-1262</strain>
    </source>
</reference>
<proteinExistence type="predicted"/>
<evidence type="ECO:0000256" key="2">
    <source>
        <dbReference type="PROSITE-ProRule" id="PRU00266"/>
    </source>
</evidence>
<sequence length="387" mass="43714">MNVGLNIPLLTQIHAKPKEYEAKINNDYSDSFKDYNVGLSIETIDIDDSDESAESKSFRQEDNYSQDDELANRSVSKPHFPVNYPPPLPKLLPEFRELAFTHKSCAEHAALLKSAISIMQYNRVSGGNLRGITTSENAYVDDAERIKPIYDNEVSEFVGDSILGMIVTLLLRQWYPHLRPNSLSSEIRSHLVDKARLSDWAKMYSFDKHLNLPPSQSQLAIRLSPAVLCGTFEAYVACVFDQEQDEMMGMMAVKNWIEPLCKPYADMYNVDITNREKEFRETPKLGSLSYLNQMMVKSNLNATWNESGGYDAITRTQNNWVETLTLTLNNNSQGTSNHVFNTDLPATFTGSSSKKKEAKEIAALKALKVLGINSCELKMLSLIRNLM</sequence>
<evidence type="ECO:0000259" key="4">
    <source>
        <dbReference type="PROSITE" id="PS50142"/>
    </source>
</evidence>
<name>A0A4T0NT61_9BASI</name>
<dbReference type="GO" id="GO:0003723">
    <property type="term" value="F:RNA binding"/>
    <property type="evidence" value="ECO:0007669"/>
    <property type="project" value="UniProtKB-UniRule"/>
</dbReference>
<evidence type="ECO:0000259" key="3">
    <source>
        <dbReference type="PROSITE" id="PS50137"/>
    </source>
</evidence>
<dbReference type="CDD" id="cd00048">
    <property type="entry name" value="DSRM_SF"/>
    <property type="match status" value="1"/>
</dbReference>
<evidence type="ECO:0000313" key="6">
    <source>
        <dbReference type="Proteomes" id="UP000307169"/>
    </source>
</evidence>
<dbReference type="InterPro" id="IPR036389">
    <property type="entry name" value="RNase_III_sf"/>
</dbReference>
<accession>A0A4T0NT61</accession>
<dbReference type="Pfam" id="PF00636">
    <property type="entry name" value="Ribonuclease_3"/>
    <property type="match status" value="1"/>
</dbReference>
<evidence type="ECO:0000256" key="1">
    <source>
        <dbReference type="ARBA" id="ARBA00022884"/>
    </source>
</evidence>
<dbReference type="Proteomes" id="UP000307169">
    <property type="component" value="Unassembled WGS sequence"/>
</dbReference>
<dbReference type="SMART" id="SM00535">
    <property type="entry name" value="RIBOc"/>
    <property type="match status" value="1"/>
</dbReference>
<dbReference type="CDD" id="cd00593">
    <property type="entry name" value="RIBOc"/>
    <property type="match status" value="1"/>
</dbReference>
<dbReference type="PROSITE" id="PS50142">
    <property type="entry name" value="RNASE_3_2"/>
    <property type="match status" value="1"/>
</dbReference>
<evidence type="ECO:0000313" key="5">
    <source>
        <dbReference type="EMBL" id="TIC00535.1"/>
    </source>
</evidence>
<dbReference type="InterPro" id="IPR000999">
    <property type="entry name" value="RNase_III_dom"/>
</dbReference>
<keyword evidence="1 2" id="KW-0694">RNA-binding</keyword>
<feature type="domain" description="DRBM" evidence="3">
    <location>
        <begin position="349"/>
        <end position="372"/>
    </location>
</feature>
<comment type="caution">
    <text evidence="5">The sequence shown here is derived from an EMBL/GenBank/DDBJ whole genome shotgun (WGS) entry which is preliminary data.</text>
</comment>
<dbReference type="InterPro" id="IPR014720">
    <property type="entry name" value="dsRBD_dom"/>
</dbReference>
<dbReference type="Gene3D" id="1.10.1520.10">
    <property type="entry name" value="Ribonuclease III domain"/>
    <property type="match status" value="1"/>
</dbReference>
<dbReference type="GO" id="GO:0006396">
    <property type="term" value="P:RNA processing"/>
    <property type="evidence" value="ECO:0007669"/>
    <property type="project" value="InterPro"/>
</dbReference>
<gene>
    <name evidence="5" type="ORF">E3Q17_02164</name>
</gene>
<organism evidence="5 6">
    <name type="scientific">Wallemia mellicola</name>
    <dbReference type="NCBI Taxonomy" id="1708541"/>
    <lineage>
        <taxon>Eukaryota</taxon>
        <taxon>Fungi</taxon>
        <taxon>Dikarya</taxon>
        <taxon>Basidiomycota</taxon>
        <taxon>Wallemiomycotina</taxon>
        <taxon>Wallemiomycetes</taxon>
        <taxon>Wallemiales</taxon>
        <taxon>Wallemiaceae</taxon>
        <taxon>Wallemia</taxon>
    </lineage>
</organism>
<dbReference type="PROSITE" id="PS50137">
    <property type="entry name" value="DS_RBD"/>
    <property type="match status" value="1"/>
</dbReference>
<dbReference type="EMBL" id="SPRH01000022">
    <property type="protein sequence ID" value="TIC00535.1"/>
    <property type="molecule type" value="Genomic_DNA"/>
</dbReference>
<dbReference type="GO" id="GO:0004525">
    <property type="term" value="F:ribonuclease III activity"/>
    <property type="evidence" value="ECO:0007669"/>
    <property type="project" value="InterPro"/>
</dbReference>
<protein>
    <submittedName>
        <fullName evidence="5">Ribonuclease III</fullName>
    </submittedName>
</protein>